<evidence type="ECO:0000313" key="3">
    <source>
        <dbReference type="Proteomes" id="UP000039865"/>
    </source>
</evidence>
<organism evidence="2 3">
    <name type="scientific">Stylonychia lemnae</name>
    <name type="common">Ciliate</name>
    <dbReference type="NCBI Taxonomy" id="5949"/>
    <lineage>
        <taxon>Eukaryota</taxon>
        <taxon>Sar</taxon>
        <taxon>Alveolata</taxon>
        <taxon>Ciliophora</taxon>
        <taxon>Intramacronucleata</taxon>
        <taxon>Spirotrichea</taxon>
        <taxon>Stichotrichia</taxon>
        <taxon>Sporadotrichida</taxon>
        <taxon>Oxytrichidae</taxon>
        <taxon>Stylonychinae</taxon>
        <taxon>Stylonychia</taxon>
    </lineage>
</organism>
<keyword evidence="1" id="KW-1133">Transmembrane helix</keyword>
<dbReference type="InParanoid" id="A0A078AFW4"/>
<dbReference type="AlphaFoldDB" id="A0A078AFW4"/>
<reference evidence="2 3" key="1">
    <citation type="submission" date="2014-06" db="EMBL/GenBank/DDBJ databases">
        <authorList>
            <person name="Swart Estienne"/>
        </authorList>
    </citation>
    <scope>NUCLEOTIDE SEQUENCE [LARGE SCALE GENOMIC DNA]</scope>
    <source>
        <strain evidence="2 3">130c</strain>
    </source>
</reference>
<keyword evidence="1" id="KW-0812">Transmembrane</keyword>
<accession>A0A078AFW4</accession>
<feature type="transmembrane region" description="Helical" evidence="1">
    <location>
        <begin position="447"/>
        <end position="471"/>
    </location>
</feature>
<keyword evidence="1" id="KW-0472">Membrane</keyword>
<evidence type="ECO:0000256" key="1">
    <source>
        <dbReference type="SAM" id="Phobius"/>
    </source>
</evidence>
<keyword evidence="3" id="KW-1185">Reference proteome</keyword>
<gene>
    <name evidence="2" type="primary">Contig16972.g18076</name>
    <name evidence="2" type="ORF">STYLEM_10185</name>
</gene>
<dbReference type="Proteomes" id="UP000039865">
    <property type="component" value="Unassembled WGS sequence"/>
</dbReference>
<name>A0A078AFW4_STYLE</name>
<evidence type="ECO:0000313" key="2">
    <source>
        <dbReference type="EMBL" id="CDW81175.1"/>
    </source>
</evidence>
<sequence>MEWDTAATQHKLIQYAQQMAHFVLKTIRATGFRYNFNRPCYWKITTNNSISSSDFYKITIHFAFATAVRIYTGSALGVANNVVVGQTGYYYKFPIYDDNILTTIWIVANPDNQNIYDPDLLFSYEVGRDDDVQASVNIGIEPWQVGLLGVGLCVIALSVSCVIAKWVCKLGVPKYKPWEPNKDFYPKQEREAHKNSKGLVKNQDYETYRDNLQTITFSVIVQGKGNPAYLATSQIQTTQCFSGCLAKYVNAYYCVDLKLNTAYCCNSNQKTNKQNLLCQTSTSLNRSCSSDLSLAEMQIDYCTQNLTLCGATSYVATTEKQFLRAKGFYYDLETPCIYEITGLLTYETRNKYIEIQVQYMFACDIYLSNGTSLNLLTQKITAQTRTIYSFILKIGDFQNNKIFIAVHPDTISKVYPPEFNLSYQIQTTDGYLKYLSSYTNADYTDEILTPAVAIPFSIIAAILIGILGGYYSNRNCSKEKTFPEYLNAGEIPVDKRNWNLIELAMLRAKIDEPPKNAPKDFQLGYLEKLDEIKRYEKLDETQLTKAKQQLETQRYFDRKTMDVEELETQKDLDIDDQEKVIKHLENKLQSRSNKLNAFKSVTPKPFTTHSRFTPSEQKNVKLDMSNIRNASSSQGARKGGIIPIR</sequence>
<proteinExistence type="predicted"/>
<dbReference type="EMBL" id="CCKQ01009671">
    <property type="protein sequence ID" value="CDW81175.1"/>
    <property type="molecule type" value="Genomic_DNA"/>
</dbReference>
<protein>
    <submittedName>
        <fullName evidence="2">Uncharacterized protein</fullName>
    </submittedName>
</protein>